<feature type="compositionally biased region" description="Acidic residues" evidence="1">
    <location>
        <begin position="588"/>
        <end position="597"/>
    </location>
</feature>
<accession>A0AAD4FAS3</accession>
<feature type="region of interest" description="Disordered" evidence="1">
    <location>
        <begin position="786"/>
        <end position="830"/>
    </location>
</feature>
<feature type="region of interest" description="Disordered" evidence="1">
    <location>
        <begin position="560"/>
        <end position="614"/>
    </location>
</feature>
<proteinExistence type="predicted"/>
<keyword evidence="2" id="KW-1133">Transmembrane helix</keyword>
<dbReference type="InterPro" id="IPR011043">
    <property type="entry name" value="Gal_Oxase/kelch_b-propeller"/>
</dbReference>
<organism evidence="4 5">
    <name type="scientific">Alternaria panax</name>
    <dbReference type="NCBI Taxonomy" id="48097"/>
    <lineage>
        <taxon>Eukaryota</taxon>
        <taxon>Fungi</taxon>
        <taxon>Dikarya</taxon>
        <taxon>Ascomycota</taxon>
        <taxon>Pezizomycotina</taxon>
        <taxon>Dothideomycetes</taxon>
        <taxon>Pleosporomycetidae</taxon>
        <taxon>Pleosporales</taxon>
        <taxon>Pleosporineae</taxon>
        <taxon>Pleosporaceae</taxon>
        <taxon>Alternaria</taxon>
        <taxon>Alternaria sect. Panax</taxon>
    </lineage>
</organism>
<reference evidence="4" key="1">
    <citation type="submission" date="2021-07" db="EMBL/GenBank/DDBJ databases">
        <title>Genome Resource of American Ginseng Black Spot Pathogen Alternaria panax.</title>
        <authorList>
            <person name="Qiu C."/>
            <person name="Wang W."/>
            <person name="Liu Z."/>
        </authorList>
    </citation>
    <scope>NUCLEOTIDE SEQUENCE</scope>
    <source>
        <strain evidence="4">BNCC115425</strain>
    </source>
</reference>
<feature type="region of interest" description="Disordered" evidence="1">
    <location>
        <begin position="1067"/>
        <end position="1175"/>
    </location>
</feature>
<feature type="compositionally biased region" description="Low complexity" evidence="1">
    <location>
        <begin position="1074"/>
        <end position="1084"/>
    </location>
</feature>
<dbReference type="EMBL" id="JAANER010000009">
    <property type="protein sequence ID" value="KAG9186347.1"/>
    <property type="molecule type" value="Genomic_DNA"/>
</dbReference>
<name>A0AAD4FAS3_9PLEO</name>
<feature type="compositionally biased region" description="Low complexity" evidence="1">
    <location>
        <begin position="1139"/>
        <end position="1159"/>
    </location>
</feature>
<feature type="region of interest" description="Disordered" evidence="1">
    <location>
        <begin position="888"/>
        <end position="952"/>
    </location>
</feature>
<comment type="caution">
    <text evidence="4">The sequence shown here is derived from an EMBL/GenBank/DDBJ whole genome shotgun (WGS) entry which is preliminary data.</text>
</comment>
<feature type="compositionally biased region" description="Basic and acidic residues" evidence="1">
    <location>
        <begin position="807"/>
        <end position="816"/>
    </location>
</feature>
<dbReference type="Proteomes" id="UP001199106">
    <property type="component" value="Unassembled WGS sequence"/>
</dbReference>
<feature type="chain" id="PRO_5042240530" description="Galactose oxidase" evidence="3">
    <location>
        <begin position="24"/>
        <end position="1175"/>
    </location>
</feature>
<feature type="compositionally biased region" description="Basic and acidic residues" evidence="1">
    <location>
        <begin position="728"/>
        <end position="751"/>
    </location>
</feature>
<evidence type="ECO:0000313" key="5">
    <source>
        <dbReference type="Proteomes" id="UP001199106"/>
    </source>
</evidence>
<dbReference type="SUPFAM" id="SSF50965">
    <property type="entry name" value="Galactose oxidase, central domain"/>
    <property type="match status" value="1"/>
</dbReference>
<keyword evidence="3" id="KW-0732">Signal</keyword>
<feature type="region of interest" description="Disordered" evidence="1">
    <location>
        <begin position="990"/>
        <end position="1017"/>
    </location>
</feature>
<evidence type="ECO:0000256" key="2">
    <source>
        <dbReference type="SAM" id="Phobius"/>
    </source>
</evidence>
<evidence type="ECO:0008006" key="6">
    <source>
        <dbReference type="Google" id="ProtNLM"/>
    </source>
</evidence>
<evidence type="ECO:0000256" key="1">
    <source>
        <dbReference type="SAM" id="MobiDB-lite"/>
    </source>
</evidence>
<feature type="region of interest" description="Disordered" evidence="1">
    <location>
        <begin position="632"/>
        <end position="768"/>
    </location>
</feature>
<keyword evidence="5" id="KW-1185">Reference proteome</keyword>
<dbReference type="AlphaFoldDB" id="A0AAD4FAS3"/>
<feature type="compositionally biased region" description="Low complexity" evidence="1">
    <location>
        <begin position="906"/>
        <end position="918"/>
    </location>
</feature>
<sequence>MPLDMRMPRLALLPASLLLSVAAARMPYNPTRLLQSNDTLYIFRPSSQSPTQFALSTIDLSSRVRASNLPYNTLYATLPFLDGNTPRAFTPVLDHDGNLTVYTGDCTLGAGGGELWSFVPDASETVVKGSWSKQHVSVVDSSHTSIMGANYLSGGMTFSSIVGGRAANTGAYFFGGMCPDQNDTASDWQSAANYSNLMVTLEPSADAGQPLNYDIDVSSTRGPPIPEAGFTITGLSPTFSNRSDGTQIQQQNFVLVGGHTEAAFINMSQIALFSLPEQGWTFIGVEQPDTSRTDLAIRADVTSIDPRSGHTAVLSPDGQQIIVVGGWVGDVNTPADPQFAVLNVADGYGGSGDWQWIVPSTTGAGLPNDAGLYGHGAAMLPGGVLMITGGFSIKSSGAQQRDTTPAANTQTYFLNVTSNSWISDYTPPAAQAPLQSSHSGLLSTAGQKAGLGVGIGIGLAAVCGLFALWMWYTRRSKKRKELREKQLQEISYTAHRYNVEEHSPGFDGRGGRTDALDYLVDQNSPYYFPSGTQGGQGWKATDRGDVERSGLLVEIPSPTRGLRRNLTGRPQYAMGRPRGPGGIHPIDELEEEPDEESAHENGTPARYPEMSEARPRSGAAILINNAPVLDPFTKSPGCDGKASQSTPISPHHQNSEQNANQPMVAGRLSPDKSSSERTSSNLSERSTLSWTSSNGGVARSASMRSGPVVNTATATIRGNPFKTPDSSPTHDKSTNRNSETGHHSPTDDPRTHSLSSLRNNGHQDAVDSFHTPLSSFAHLQAQGEALLGGNPESGSKLRPDTSSSEGTTHRDTDGSHSRAATATPATPFSMDLGMATAGVVRHTPRERRMSWLGSVRRVLTRSVSSAERTRSLTAAARMQYQDALQEPYRDDPMEAEQPSPLVNRKSLPPLSASTSTTPQRAASDASFWRNRRGKQDWLEEEQDPAWRRTAGDDWGAPEDIAILEREKARREWRERGANLLVNIDSEERLPTPRTPIKGEQLGVPRPSFNDERPCTPASEADWDVEAAVERRVVQVMFTVPKSKLRVVNADVDGNSVLSVPGIAGGAAGVDDDGNSSSNSNSNSNVRQAKSVKDLAGRFEQMSNKSTPRTSPRPSPSNSIKSLKVRRQGSASASGGGLARGASVRSARMGSAAGAGAGVRESPNPLGGGKGQREGG</sequence>
<feature type="signal peptide" evidence="3">
    <location>
        <begin position="1"/>
        <end position="23"/>
    </location>
</feature>
<evidence type="ECO:0000313" key="4">
    <source>
        <dbReference type="EMBL" id="KAG9186347.1"/>
    </source>
</evidence>
<gene>
    <name evidence="4" type="ORF">G6011_02903</name>
</gene>
<protein>
    <recommendedName>
        <fullName evidence="6">Galactose oxidase</fullName>
    </recommendedName>
</protein>
<keyword evidence="2" id="KW-0472">Membrane</keyword>
<dbReference type="Gene3D" id="2.120.10.80">
    <property type="entry name" value="Kelch-type beta propeller"/>
    <property type="match status" value="1"/>
</dbReference>
<feature type="compositionally biased region" description="Polar residues" evidence="1">
    <location>
        <begin position="752"/>
        <end position="762"/>
    </location>
</feature>
<feature type="compositionally biased region" description="Low complexity" evidence="1">
    <location>
        <begin position="676"/>
        <end position="689"/>
    </location>
</feature>
<keyword evidence="2" id="KW-0812">Transmembrane</keyword>
<evidence type="ECO:0000256" key="3">
    <source>
        <dbReference type="SAM" id="SignalP"/>
    </source>
</evidence>
<feature type="transmembrane region" description="Helical" evidence="2">
    <location>
        <begin position="449"/>
        <end position="472"/>
    </location>
</feature>
<feature type="compositionally biased region" description="Low complexity" evidence="1">
    <location>
        <begin position="1102"/>
        <end position="1118"/>
    </location>
</feature>
<feature type="compositionally biased region" description="Polar residues" evidence="1">
    <location>
        <begin position="642"/>
        <end position="661"/>
    </location>
</feature>
<dbReference type="InterPro" id="IPR015915">
    <property type="entry name" value="Kelch-typ_b-propeller"/>
</dbReference>